<dbReference type="InterPro" id="IPR036452">
    <property type="entry name" value="Ribo_hydro-like"/>
</dbReference>
<name>A0ABV9BET5_9ACTN</name>
<keyword evidence="5" id="KW-1185">Reference proteome</keyword>
<dbReference type="PANTHER" id="PTHR12304">
    <property type="entry name" value="INOSINE-URIDINE PREFERRING NUCLEOSIDE HYDROLASE"/>
    <property type="match status" value="1"/>
</dbReference>
<accession>A0ABV9BET5</accession>
<evidence type="ECO:0000256" key="1">
    <source>
        <dbReference type="ARBA" id="ARBA00022801"/>
    </source>
</evidence>
<dbReference type="SUPFAM" id="SSF53590">
    <property type="entry name" value="Nucleoside hydrolase"/>
    <property type="match status" value="1"/>
</dbReference>
<evidence type="ECO:0000256" key="2">
    <source>
        <dbReference type="ARBA" id="ARBA00023295"/>
    </source>
</evidence>
<dbReference type="EMBL" id="JBHSFS010000002">
    <property type="protein sequence ID" value="MFC4512516.1"/>
    <property type="molecule type" value="Genomic_DNA"/>
</dbReference>
<evidence type="ECO:0000313" key="5">
    <source>
        <dbReference type="Proteomes" id="UP001595990"/>
    </source>
</evidence>
<reference evidence="5" key="1">
    <citation type="journal article" date="2019" name="Int. J. Syst. Evol. Microbiol.">
        <title>The Global Catalogue of Microorganisms (GCM) 10K type strain sequencing project: providing services to taxonomists for standard genome sequencing and annotation.</title>
        <authorList>
            <consortium name="The Broad Institute Genomics Platform"/>
            <consortium name="The Broad Institute Genome Sequencing Center for Infectious Disease"/>
            <person name="Wu L."/>
            <person name="Ma J."/>
        </authorList>
    </citation>
    <scope>NUCLEOTIDE SEQUENCE [LARGE SCALE GENOMIC DNA]</scope>
    <source>
        <strain evidence="5">CECT 8064</strain>
    </source>
</reference>
<keyword evidence="2" id="KW-0326">Glycosidase</keyword>
<dbReference type="RefSeq" id="WP_417922442.1">
    <property type="nucleotide sequence ID" value="NZ_JBHSFS010000002.1"/>
</dbReference>
<keyword evidence="1 4" id="KW-0378">Hydrolase</keyword>
<dbReference type="InterPro" id="IPR001910">
    <property type="entry name" value="Inosine/uridine_hydrolase_dom"/>
</dbReference>
<feature type="domain" description="Inosine/uridine-preferring nucleoside hydrolase" evidence="3">
    <location>
        <begin position="2"/>
        <end position="301"/>
    </location>
</feature>
<sequence length="324" mass="34579">MIDTDPGVDDTWAILYLAGLPDVEIVAIGAGHGNVPTAQAAQNALRVLDVAGLHDVPVAAGHPTPLQQPLITAEFVHGSDGLGGNGGPTSTRSIVSESSAEQLVRLARQRPGELTVLALKPLTDIALALRMEPRLPQLIRRVVYMGGAFRVPGNFTAWADANTGHDPEAGEEVFRAGFDMVVVPMDATEKHAWVSREWLDSVAQVDTPAARYATQILDDYVGLYTQLQGRTGCVMHDPLAAAIMCDETLAEYEEHQVVVELAGHARGATLIDDRKGYPAEASSIPDSRRPVRIAMSVDTEVAMERVRASLVGQRTGEVAGQALA</sequence>
<gene>
    <name evidence="4" type="ORF">ACFPEN_06170</name>
</gene>
<evidence type="ECO:0000313" key="4">
    <source>
        <dbReference type="EMBL" id="MFC4512516.1"/>
    </source>
</evidence>
<dbReference type="GO" id="GO:0016787">
    <property type="term" value="F:hydrolase activity"/>
    <property type="evidence" value="ECO:0007669"/>
    <property type="project" value="UniProtKB-KW"/>
</dbReference>
<comment type="caution">
    <text evidence="4">The sequence shown here is derived from an EMBL/GenBank/DDBJ whole genome shotgun (WGS) entry which is preliminary data.</text>
</comment>
<proteinExistence type="predicted"/>
<protein>
    <submittedName>
        <fullName evidence="4">Nucleoside hydrolase</fullName>
    </submittedName>
</protein>
<organism evidence="4 5">
    <name type="scientific">Streptomyces ehimensis</name>
    <dbReference type="NCBI Taxonomy" id="68195"/>
    <lineage>
        <taxon>Bacteria</taxon>
        <taxon>Bacillati</taxon>
        <taxon>Actinomycetota</taxon>
        <taxon>Actinomycetes</taxon>
        <taxon>Kitasatosporales</taxon>
        <taxon>Streptomycetaceae</taxon>
        <taxon>Streptomyces</taxon>
    </lineage>
</organism>
<dbReference type="InterPro" id="IPR023186">
    <property type="entry name" value="IUNH"/>
</dbReference>
<dbReference type="Proteomes" id="UP001595990">
    <property type="component" value="Unassembled WGS sequence"/>
</dbReference>
<dbReference type="PANTHER" id="PTHR12304:SF4">
    <property type="entry name" value="URIDINE NUCLEOSIDASE"/>
    <property type="match status" value="1"/>
</dbReference>
<evidence type="ECO:0000259" key="3">
    <source>
        <dbReference type="Pfam" id="PF01156"/>
    </source>
</evidence>
<dbReference type="Pfam" id="PF01156">
    <property type="entry name" value="IU_nuc_hydro"/>
    <property type="match status" value="1"/>
</dbReference>
<dbReference type="Gene3D" id="3.90.245.10">
    <property type="entry name" value="Ribonucleoside hydrolase-like"/>
    <property type="match status" value="1"/>
</dbReference>